<evidence type="ECO:0000313" key="2">
    <source>
        <dbReference type="Proteomes" id="UP000593802"/>
    </source>
</evidence>
<accession>A0A7I8DB88</accession>
<gene>
    <name evidence="1" type="primary">yaaR</name>
    <name evidence="1" type="ORF">skT53_24230</name>
</gene>
<dbReference type="KEGG" id="eff:skT53_24230"/>
<dbReference type="InterPro" id="IPR005585">
    <property type="entry name" value="DUF327"/>
</dbReference>
<dbReference type="RefSeq" id="WP_200757426.1">
    <property type="nucleotide sequence ID" value="NZ_AP023366.1"/>
</dbReference>
<evidence type="ECO:0008006" key="3">
    <source>
        <dbReference type="Google" id="ProtNLM"/>
    </source>
</evidence>
<dbReference type="Gene3D" id="1.20.120.490">
    <property type="entry name" value="Hypothetical protein TM1646-like domain"/>
    <property type="match status" value="1"/>
</dbReference>
<dbReference type="AlphaFoldDB" id="A0A7I8DB88"/>
<proteinExistence type="predicted"/>
<reference evidence="1 2" key="1">
    <citation type="submission" date="2020-08" db="EMBL/GenBank/DDBJ databases">
        <title>Complete Genome Sequence of Effusibacillus dendaii Strain skT53, Isolated from Farmland soil.</title>
        <authorList>
            <person name="Konishi T."/>
            <person name="Kawasaki H."/>
        </authorList>
    </citation>
    <scope>NUCLEOTIDE SEQUENCE [LARGE SCALE GENOMIC DNA]</scope>
    <source>
        <strain evidence="2">skT53</strain>
    </source>
</reference>
<dbReference type="SUPFAM" id="SSF158397">
    <property type="entry name" value="TM1646-like"/>
    <property type="match status" value="1"/>
</dbReference>
<evidence type="ECO:0000313" key="1">
    <source>
        <dbReference type="EMBL" id="BCJ87438.1"/>
    </source>
</evidence>
<protein>
    <recommendedName>
        <fullName evidence="3">DUF327 domain-containing protein</fullName>
    </recommendedName>
</protein>
<sequence length="148" mass="17142">MKINRRSGSFIEQLGLREDKPVHDANQAVFRDMLSLSKSRLAKSELDKLLQSIDQLGKELAKQRSWRAMMQYKERIRIFLEEVVKTGYGIKEKQGFDRRGRVKLYKIISELDDLMAQLAAEVLSEEKDELEILAKIGDIRGLLVNLYS</sequence>
<keyword evidence="2" id="KW-1185">Reference proteome</keyword>
<dbReference type="EMBL" id="AP023366">
    <property type="protein sequence ID" value="BCJ87438.1"/>
    <property type="molecule type" value="Genomic_DNA"/>
</dbReference>
<name>A0A7I8DB88_9BACL</name>
<organism evidence="1 2">
    <name type="scientific">Effusibacillus dendaii</name>
    <dbReference type="NCBI Taxonomy" id="2743772"/>
    <lineage>
        <taxon>Bacteria</taxon>
        <taxon>Bacillati</taxon>
        <taxon>Bacillota</taxon>
        <taxon>Bacilli</taxon>
        <taxon>Bacillales</taxon>
        <taxon>Alicyclobacillaceae</taxon>
        <taxon>Effusibacillus</taxon>
    </lineage>
</organism>
<dbReference type="InterPro" id="IPR024042">
    <property type="entry name" value="TM1646-like_dom_sf"/>
</dbReference>
<dbReference type="Pfam" id="PF03885">
    <property type="entry name" value="DUF327"/>
    <property type="match status" value="1"/>
</dbReference>
<dbReference type="Proteomes" id="UP000593802">
    <property type="component" value="Chromosome"/>
</dbReference>